<name>A0A1V2DXM4_9GAMM</name>
<dbReference type="STRING" id="135739.BTO32_03035"/>
<reference evidence="3 4" key="1">
    <citation type="submission" date="2016-12" db="EMBL/GenBank/DDBJ databases">
        <title>Marinobacter lutaoensis whole genome sequencing.</title>
        <authorList>
            <person name="Verma A."/>
            <person name="Krishnamurthi S."/>
        </authorList>
    </citation>
    <scope>NUCLEOTIDE SEQUENCE [LARGE SCALE GENOMIC DNA]</scope>
    <source>
        <strain evidence="3 4">T5054</strain>
    </source>
</reference>
<evidence type="ECO:0000259" key="2">
    <source>
        <dbReference type="Pfam" id="PF13439"/>
    </source>
</evidence>
<dbReference type="Pfam" id="PF13439">
    <property type="entry name" value="Glyco_transf_4"/>
    <property type="match status" value="1"/>
</dbReference>
<dbReference type="EMBL" id="MSCW01000001">
    <property type="protein sequence ID" value="ONF45443.1"/>
    <property type="molecule type" value="Genomic_DNA"/>
</dbReference>
<evidence type="ECO:0000313" key="3">
    <source>
        <dbReference type="EMBL" id="ONF45443.1"/>
    </source>
</evidence>
<accession>A0A1V2DXM4</accession>
<organism evidence="3 4">
    <name type="scientific">Marinobacter lutaoensis</name>
    <dbReference type="NCBI Taxonomy" id="135739"/>
    <lineage>
        <taxon>Bacteria</taxon>
        <taxon>Pseudomonadati</taxon>
        <taxon>Pseudomonadota</taxon>
        <taxon>Gammaproteobacteria</taxon>
        <taxon>Pseudomonadales</taxon>
        <taxon>Marinobacteraceae</taxon>
        <taxon>Marinobacter</taxon>
    </lineage>
</organism>
<dbReference type="RefSeq" id="WP_076722936.1">
    <property type="nucleotide sequence ID" value="NZ_MSCW01000001.1"/>
</dbReference>
<evidence type="ECO:0000256" key="1">
    <source>
        <dbReference type="SAM" id="MobiDB-lite"/>
    </source>
</evidence>
<feature type="compositionally biased region" description="Basic and acidic residues" evidence="1">
    <location>
        <begin position="98"/>
        <end position="109"/>
    </location>
</feature>
<dbReference type="GO" id="GO:0016757">
    <property type="term" value="F:glycosyltransferase activity"/>
    <property type="evidence" value="ECO:0007669"/>
    <property type="project" value="UniProtKB-ARBA"/>
</dbReference>
<dbReference type="Gene3D" id="3.40.50.2000">
    <property type="entry name" value="Glycogen Phosphorylase B"/>
    <property type="match status" value="1"/>
</dbReference>
<dbReference type="SUPFAM" id="SSF53756">
    <property type="entry name" value="UDP-Glycosyltransferase/glycogen phosphorylase"/>
    <property type="match status" value="1"/>
</dbReference>
<protein>
    <recommendedName>
        <fullName evidence="2">Glycosyltransferase subfamily 4-like N-terminal domain-containing protein</fullName>
    </recommendedName>
</protein>
<dbReference type="InterPro" id="IPR028098">
    <property type="entry name" value="Glyco_trans_4-like_N"/>
</dbReference>
<comment type="caution">
    <text evidence="3">The sequence shown here is derived from an EMBL/GenBank/DDBJ whole genome shotgun (WGS) entry which is preliminary data.</text>
</comment>
<feature type="compositionally biased region" description="Polar residues" evidence="1">
    <location>
        <begin position="111"/>
        <end position="121"/>
    </location>
</feature>
<gene>
    <name evidence="3" type="ORF">BTO32_03035</name>
</gene>
<feature type="region of interest" description="Disordered" evidence="1">
    <location>
        <begin position="98"/>
        <end position="121"/>
    </location>
</feature>
<dbReference type="AlphaFoldDB" id="A0A1V2DXM4"/>
<sequence length="473" mass="53200">MPTQRIDLDGTNLLFVAYFYPPAASTEVPGSMRTIKFIRHLKNGARHVLTHTADVAPGDNALAHLSLPVNDETVHRVRSWDIFRLLLAVRARLQKLAGRRETGRSHPPQESKANSAFTGSGQPEISQISLLQRIKDFIYNTCYFPDHAGPWILPAVLKGVRLVRRYHLDCIFATGSPWSGLTVGLLVSRLTGKPLIADFRDPWVNNPFHMSKGAILDRLGHWLEAQVVRRAAAVSLNTDALREEFLSRYPDQVPDHFFVMPNGIDASDFAQASQPEHRNGSRHTLTLCHAGFLYGVRDPSSLLEALRIVNRDLVPYDRRVVFRQIGKVSLNYDVRERYADLIEQQTFVLEPAQPYQSCLASMVQSDIVVNIQSGTKTQIPSKLYDYLAIERPILHITPDSGALGTLVKRYQLGQQLDFSDVPGLVSYLRTMSDQLAEHGRLDEHYASRDQFLIENITADLVRRIHQVTGSPSA</sequence>
<keyword evidence="4" id="KW-1185">Reference proteome</keyword>
<feature type="domain" description="Glycosyltransferase subfamily 4-like N-terminal" evidence="2">
    <location>
        <begin position="143"/>
        <end position="267"/>
    </location>
</feature>
<evidence type="ECO:0000313" key="4">
    <source>
        <dbReference type="Proteomes" id="UP000189339"/>
    </source>
</evidence>
<proteinExistence type="predicted"/>
<dbReference type="Proteomes" id="UP000189339">
    <property type="component" value="Unassembled WGS sequence"/>
</dbReference>